<evidence type="ECO:0000313" key="4">
    <source>
        <dbReference type="Proteomes" id="UP000255279"/>
    </source>
</evidence>
<dbReference type="AlphaFoldDB" id="A0A1T0A5E4"/>
<dbReference type="OrthoDB" id="9979956at2"/>
<gene>
    <name evidence="1" type="ORF">B0181_04195</name>
    <name evidence="2" type="ORF">NCTC10293_00986</name>
</gene>
<reference evidence="2 4" key="2">
    <citation type="submission" date="2018-06" db="EMBL/GenBank/DDBJ databases">
        <authorList>
            <consortium name="Pathogen Informatics"/>
            <person name="Doyle S."/>
        </authorList>
    </citation>
    <scope>NUCLEOTIDE SEQUENCE [LARGE SCALE GENOMIC DNA]</scope>
    <source>
        <strain evidence="2 4">NCTC10293</strain>
    </source>
</reference>
<evidence type="ECO:0000313" key="3">
    <source>
        <dbReference type="Proteomes" id="UP000190435"/>
    </source>
</evidence>
<keyword evidence="3" id="KW-1185">Reference proteome</keyword>
<organism evidence="1 3">
    <name type="scientific">Moraxella caviae</name>
    <dbReference type="NCBI Taxonomy" id="34060"/>
    <lineage>
        <taxon>Bacteria</taxon>
        <taxon>Pseudomonadati</taxon>
        <taxon>Pseudomonadota</taxon>
        <taxon>Gammaproteobacteria</taxon>
        <taxon>Moraxellales</taxon>
        <taxon>Moraxellaceae</taxon>
        <taxon>Moraxella</taxon>
    </lineage>
</organism>
<evidence type="ECO:0000313" key="1">
    <source>
        <dbReference type="EMBL" id="OOR90808.1"/>
    </source>
</evidence>
<dbReference type="EMBL" id="UGQE01000001">
    <property type="protein sequence ID" value="STZ10636.1"/>
    <property type="molecule type" value="Genomic_DNA"/>
</dbReference>
<proteinExistence type="predicted"/>
<dbReference type="EMBL" id="MUXU01000027">
    <property type="protein sequence ID" value="OOR90808.1"/>
    <property type="molecule type" value="Genomic_DNA"/>
</dbReference>
<dbReference type="RefSeq" id="WP_078276237.1">
    <property type="nucleotide sequence ID" value="NZ_MUXU01000027.1"/>
</dbReference>
<evidence type="ECO:0000313" key="2">
    <source>
        <dbReference type="EMBL" id="STZ10636.1"/>
    </source>
</evidence>
<name>A0A1T0A5E4_9GAMM</name>
<accession>A0A1T0A5E4</accession>
<dbReference type="Proteomes" id="UP000255279">
    <property type="component" value="Unassembled WGS sequence"/>
</dbReference>
<sequence>MNEFQTLIGDSLHRIQAGVYFEHRNTENFSLDDIMDICLIFEKFSITLSTNQDGETLDIDLGNNLRKIDMGDHGVIEIQDLSGLLGLKKGLVVQDVLGLINEYGVNFGFELGLEDKKLVIKNIGDQLIISL</sequence>
<dbReference type="Proteomes" id="UP000190435">
    <property type="component" value="Unassembled WGS sequence"/>
</dbReference>
<protein>
    <submittedName>
        <fullName evidence="1">Uncharacterized protein</fullName>
    </submittedName>
</protein>
<reference evidence="1 3" key="1">
    <citation type="submission" date="2017-02" db="EMBL/GenBank/DDBJ databases">
        <title>Draft genome sequence of Moraxella caviae CCUG 355 type strain.</title>
        <authorList>
            <person name="Engstrom-Jakobsson H."/>
            <person name="Salva-Serra F."/>
            <person name="Thorell K."/>
            <person name="Gonzales-Siles L."/>
            <person name="Karlsson R."/>
            <person name="Boulund F."/>
            <person name="Engstrand L."/>
            <person name="Moore E."/>
        </authorList>
    </citation>
    <scope>NUCLEOTIDE SEQUENCE [LARGE SCALE GENOMIC DNA]</scope>
    <source>
        <strain evidence="1 3">CCUG 355</strain>
    </source>
</reference>